<dbReference type="GO" id="GO:0000349">
    <property type="term" value="P:generation of catalytic spliceosome for first transesterification step"/>
    <property type="evidence" value="ECO:0007669"/>
    <property type="project" value="UniProtKB-UniRule"/>
</dbReference>
<evidence type="ECO:0000256" key="3">
    <source>
        <dbReference type="ARBA" id="ARBA00022723"/>
    </source>
</evidence>
<reference evidence="10 11" key="1">
    <citation type="journal article" date="2024" name="BMC Genomics">
        <title>De novo assembly and annotation of Popillia japonica's genome with initial clues to its potential as an invasive pest.</title>
        <authorList>
            <person name="Cucini C."/>
            <person name="Boschi S."/>
            <person name="Funari R."/>
            <person name="Cardaioli E."/>
            <person name="Iannotti N."/>
            <person name="Marturano G."/>
            <person name="Paoli F."/>
            <person name="Bruttini M."/>
            <person name="Carapelli A."/>
            <person name="Frati F."/>
            <person name="Nardi F."/>
        </authorList>
    </citation>
    <scope>NUCLEOTIDE SEQUENCE [LARGE SCALE GENOMIC DNA]</scope>
    <source>
        <strain evidence="10">DMR45628</strain>
    </source>
</reference>
<evidence type="ECO:0000256" key="5">
    <source>
        <dbReference type="ARBA" id="ARBA00022833"/>
    </source>
</evidence>
<evidence type="ECO:0000256" key="7">
    <source>
        <dbReference type="ARBA" id="ARBA00023242"/>
    </source>
</evidence>
<comment type="caution">
    <text evidence="10">The sequence shown here is derived from an EMBL/GenBank/DDBJ whole genome shotgun (WGS) entry which is preliminary data.</text>
</comment>
<evidence type="ECO:0000256" key="2">
    <source>
        <dbReference type="ARBA" id="ARBA00022664"/>
    </source>
</evidence>
<organism evidence="10 11">
    <name type="scientific">Popillia japonica</name>
    <name type="common">Japanese beetle</name>
    <dbReference type="NCBI Taxonomy" id="7064"/>
    <lineage>
        <taxon>Eukaryota</taxon>
        <taxon>Metazoa</taxon>
        <taxon>Ecdysozoa</taxon>
        <taxon>Arthropoda</taxon>
        <taxon>Hexapoda</taxon>
        <taxon>Insecta</taxon>
        <taxon>Pterygota</taxon>
        <taxon>Neoptera</taxon>
        <taxon>Endopterygota</taxon>
        <taxon>Coleoptera</taxon>
        <taxon>Polyphaga</taxon>
        <taxon>Scarabaeiformia</taxon>
        <taxon>Scarabaeidae</taxon>
        <taxon>Rutelinae</taxon>
        <taxon>Popillia</taxon>
    </lineage>
</organism>
<accession>A0AAW1IYD4</accession>
<keyword evidence="11" id="KW-1185">Reference proteome</keyword>
<comment type="subcellular location">
    <subcellularLocation>
        <location evidence="1 8">Nucleus</location>
    </subcellularLocation>
</comment>
<keyword evidence="5 8" id="KW-0862">Zinc</keyword>
<feature type="binding site" evidence="8">
    <location>
        <position position="43"/>
    </location>
    <ligand>
        <name>Zn(2+)</name>
        <dbReference type="ChEBI" id="CHEBI:29105"/>
    </ligand>
</feature>
<keyword evidence="6" id="KW-0508">mRNA splicing</keyword>
<dbReference type="InterPro" id="IPR007590">
    <property type="entry name" value="Saf4/Yju2"/>
</dbReference>
<keyword evidence="2" id="KW-0507">mRNA processing</keyword>
<dbReference type="PANTHER" id="PTHR12111:SF1">
    <property type="entry name" value="SPLICING FACTOR YJU2"/>
    <property type="match status" value="1"/>
</dbReference>
<dbReference type="InterPro" id="IPR043701">
    <property type="entry name" value="Yju2"/>
</dbReference>
<comment type="function">
    <text evidence="8">Part of the spliceosome which catalyzes two sequential transesterification reactions, first the excision of the non-coding intron from pre-mRNA and then the ligation of the coding exons to form the mature mRNA. Plays a role in stabilizing the structure of the spliceosome catalytic core and docking of the branch helix into the active site, producing 5'-exon and lariat intron-3'-intermediates.</text>
</comment>
<keyword evidence="4 8" id="KW-0747">Spliceosome</keyword>
<feature type="binding site" evidence="8">
    <location>
        <position position="83"/>
    </location>
    <ligand>
        <name>Zn(2+)</name>
        <dbReference type="ChEBI" id="CHEBI:29105"/>
    </ligand>
</feature>
<evidence type="ECO:0000256" key="8">
    <source>
        <dbReference type="HAMAP-Rule" id="MF_03226"/>
    </source>
</evidence>
<keyword evidence="9" id="KW-0175">Coiled coil</keyword>
<evidence type="ECO:0000256" key="4">
    <source>
        <dbReference type="ARBA" id="ARBA00022728"/>
    </source>
</evidence>
<evidence type="ECO:0000313" key="11">
    <source>
        <dbReference type="Proteomes" id="UP001458880"/>
    </source>
</evidence>
<keyword evidence="3 8" id="KW-0479">Metal-binding</keyword>
<evidence type="ECO:0000256" key="6">
    <source>
        <dbReference type="ARBA" id="ARBA00023187"/>
    </source>
</evidence>
<sequence>MSERKVLNKYYPPDFDPSKIPRMKLPKNRQYTVRLMAPFNMRCATCGEYIYKGKKFNARKEDVENEDYLGIRIYRFYIKCTRCLQEISFKTDPKNTDYEIEAGATRNFMALKLAEEQALREEEELKEEEANNPMKLLENRTKQSKNEIELLESLEELKDLNRRQRAVDYDSMLLAYDTKLTDREREEKMRELDEEYIKTVNFHGKRKIVLEEEVVEETNGESFSKHLRLESNVLTKDKVKSRNLLNKKKNLGGLVRLNSTISHNKPSSSYQPQCGSNLVKIDRIAEVRKVGEISRNSTDRKAVTQETLSGLALLGAYSGSESD</sequence>
<evidence type="ECO:0000256" key="1">
    <source>
        <dbReference type="ARBA" id="ARBA00004123"/>
    </source>
</evidence>
<dbReference type="AlphaFoldDB" id="A0AAW1IYD4"/>
<comment type="subunit">
    <text evidence="8">Component of the spliceosome. Present in the activated B complex, the catalytically activated B* complex which catalyzes the branching, the catalytic step 1 C complex catalyzing the exon ligation, and the postcatalytic P complex containing the ligated exons (mRNA) and the excised lariat intron.</text>
</comment>
<keyword evidence="7 8" id="KW-0539">Nucleus</keyword>
<dbReference type="Proteomes" id="UP001458880">
    <property type="component" value="Unassembled WGS sequence"/>
</dbReference>
<comment type="similarity">
    <text evidence="8">Belongs to the CWC16 family. YJU2 subfamily.</text>
</comment>
<feature type="coiled-coil region" evidence="9">
    <location>
        <begin position="108"/>
        <end position="154"/>
    </location>
</feature>
<proteinExistence type="inferred from homology"/>
<evidence type="ECO:0000256" key="9">
    <source>
        <dbReference type="SAM" id="Coils"/>
    </source>
</evidence>
<protein>
    <recommendedName>
        <fullName evidence="8">Splicing factor YJU2</fullName>
    </recommendedName>
</protein>
<dbReference type="HAMAP" id="MF_03226">
    <property type="entry name" value="YJU2"/>
    <property type="match status" value="1"/>
</dbReference>
<dbReference type="EMBL" id="JASPKY010000495">
    <property type="protein sequence ID" value="KAK9694995.1"/>
    <property type="molecule type" value="Genomic_DNA"/>
</dbReference>
<evidence type="ECO:0000313" key="10">
    <source>
        <dbReference type="EMBL" id="KAK9694995.1"/>
    </source>
</evidence>
<dbReference type="Pfam" id="PF04502">
    <property type="entry name" value="Saf4_Yju2"/>
    <property type="match status" value="1"/>
</dbReference>
<feature type="binding site" evidence="8">
    <location>
        <position position="46"/>
    </location>
    <ligand>
        <name>Zn(2+)</name>
        <dbReference type="ChEBI" id="CHEBI:29105"/>
    </ligand>
</feature>
<dbReference type="GO" id="GO:0071006">
    <property type="term" value="C:U2-type catalytic step 1 spliceosome"/>
    <property type="evidence" value="ECO:0007669"/>
    <property type="project" value="UniProtKB-UniRule"/>
</dbReference>
<feature type="binding site" evidence="8">
    <location>
        <position position="80"/>
    </location>
    <ligand>
        <name>Zn(2+)</name>
        <dbReference type="ChEBI" id="CHEBI:29105"/>
    </ligand>
</feature>
<gene>
    <name evidence="10" type="ORF">QE152_g33164</name>
</gene>
<dbReference type="PANTHER" id="PTHR12111">
    <property type="entry name" value="SPLICING FACTOR YJU2"/>
    <property type="match status" value="1"/>
</dbReference>
<name>A0AAW1IYD4_POPJA</name>
<dbReference type="GO" id="GO:0046872">
    <property type="term" value="F:metal ion binding"/>
    <property type="evidence" value="ECO:0007669"/>
    <property type="project" value="UniProtKB-KW"/>
</dbReference>